<evidence type="ECO:0000256" key="2">
    <source>
        <dbReference type="SAM" id="Phobius"/>
    </source>
</evidence>
<evidence type="ECO:0000313" key="3">
    <source>
        <dbReference type="EMBL" id="GAA4247503.1"/>
    </source>
</evidence>
<gene>
    <name evidence="3" type="ORF">GCM10022255_023640</name>
</gene>
<keyword evidence="2" id="KW-1133">Transmembrane helix</keyword>
<protein>
    <submittedName>
        <fullName evidence="3">Uncharacterized protein</fullName>
    </submittedName>
</protein>
<sequence length="359" mass="37245">MINDDVEERLREALRMHAAEAPPGAALLSTVTTESVRRGRRARLATLSTAAAVLVAIGAAIPFALQGTPAPQAAAGGAPATPIASPTSSTTAAPATPATVALVESTVPTSVTFPFSPPAVSGYGKPTVMLTAGRATLMQQLGPAGKGTATMTEYHTRPPSPTSKARPASATVGKKPATVYEWRWSDDDPTNPYTDLQRTLVWQPDSTTWLTLDITPARTAADLVTYAEKVVAGGEKAQSPFAFKLMPSGWTVDNISPASVTFCPPGVAPDPSYVNKIAVMLDESPGTEPKGGGQATQVQINDRKAWLTSSDEGQTLLIPVAGGRSLLLQIAARALLPTDVLLRFAASITVTPAAQVSQG</sequence>
<organism evidence="3 4">
    <name type="scientific">Dactylosporangium darangshiense</name>
    <dbReference type="NCBI Taxonomy" id="579108"/>
    <lineage>
        <taxon>Bacteria</taxon>
        <taxon>Bacillati</taxon>
        <taxon>Actinomycetota</taxon>
        <taxon>Actinomycetes</taxon>
        <taxon>Micromonosporales</taxon>
        <taxon>Micromonosporaceae</taxon>
        <taxon>Dactylosporangium</taxon>
    </lineage>
</organism>
<feature type="transmembrane region" description="Helical" evidence="2">
    <location>
        <begin position="44"/>
        <end position="65"/>
    </location>
</feature>
<feature type="region of interest" description="Disordered" evidence="1">
    <location>
        <begin position="70"/>
        <end position="93"/>
    </location>
</feature>
<keyword evidence="4" id="KW-1185">Reference proteome</keyword>
<name>A0ABP8D532_9ACTN</name>
<keyword evidence="2" id="KW-0812">Transmembrane</keyword>
<dbReference type="RefSeq" id="WP_345124371.1">
    <property type="nucleotide sequence ID" value="NZ_BAABAT010000004.1"/>
</dbReference>
<proteinExistence type="predicted"/>
<feature type="region of interest" description="Disordered" evidence="1">
    <location>
        <begin position="153"/>
        <end position="172"/>
    </location>
</feature>
<dbReference type="EMBL" id="BAABAT010000004">
    <property type="protein sequence ID" value="GAA4247503.1"/>
    <property type="molecule type" value="Genomic_DNA"/>
</dbReference>
<comment type="caution">
    <text evidence="3">The sequence shown here is derived from an EMBL/GenBank/DDBJ whole genome shotgun (WGS) entry which is preliminary data.</text>
</comment>
<accession>A0ABP8D532</accession>
<dbReference type="Proteomes" id="UP001500620">
    <property type="component" value="Unassembled WGS sequence"/>
</dbReference>
<evidence type="ECO:0000313" key="4">
    <source>
        <dbReference type="Proteomes" id="UP001500620"/>
    </source>
</evidence>
<evidence type="ECO:0000256" key="1">
    <source>
        <dbReference type="SAM" id="MobiDB-lite"/>
    </source>
</evidence>
<keyword evidence="2" id="KW-0472">Membrane</keyword>
<reference evidence="4" key="1">
    <citation type="journal article" date="2019" name="Int. J. Syst. Evol. Microbiol.">
        <title>The Global Catalogue of Microorganisms (GCM) 10K type strain sequencing project: providing services to taxonomists for standard genome sequencing and annotation.</title>
        <authorList>
            <consortium name="The Broad Institute Genomics Platform"/>
            <consortium name="The Broad Institute Genome Sequencing Center for Infectious Disease"/>
            <person name="Wu L."/>
            <person name="Ma J."/>
        </authorList>
    </citation>
    <scope>NUCLEOTIDE SEQUENCE [LARGE SCALE GENOMIC DNA]</scope>
    <source>
        <strain evidence="4">JCM 17441</strain>
    </source>
</reference>